<sequence length="843" mass="89822">MNSLMILSLCYTSFNTTSSSPHSFSGPVHAVNGVTVTTALPADGDILSLVASFNVIYRSEQIFNRPADSSVTVEMLLASASAHNRLASWDTADFVILTLNIHLRRYATSITTALAVFATSNMLNWLKSLFSSKKAPNDRQTDIGATQLNPNGAEFRGAAGTAPFPPPGPLFAPQALPNIPNQGFYPGYGAYFGASNMAYWPYHFAVPGPSGFPSAPYPPVQYPGSANSLYMNNPAFWPPANMPGAAGGPIPLAMAPPPPLQPLVQPPMTGSQIRSEADTIMESDDNDWPNGSQHREQLVGDIQAEKTFKENNWVFSSLGVSSFNGLVAEKRKCLGVLECSQCQRLTRPLVRGLKHQTGANCIMPRCSVSRSDGEYLLWNHVGDHDHPHPPGGRLSERQRLEVQQQVFQNQTATAHQLRAGNTSLGSVPLHEIAPKLAGARTARYHVNQAKSTLGITPASPSKGSSAVLHGWRELQEKLDEPFIIDSQLHGPVFLVFQTDFMRKMLNASVDSWLDGSQVGDPEFSRHGCITDGDHSFFLSANLLATCVFNIGLLAWVPVLYTYMDGLDTSHHKPHFKHLFSQIRDYAGNNFEPSMLTHVMDIDKSTIKVRNPVPLLTLVEIAANQGYTSHFPSAANTHLTGQIARPIPIAKCGFADGAQNNIFTGSGTVSPPPSSSAVSQLSSLAMTSLTVDSSESPSSDSSSSSAASAASSDSSATSAASSDSSSDGSSPTSDAAPTPTPNPNSDLSNSDSSYSGSKSDVPDSFPSSIPSSLTSSSTISAESLVTVTAAASTSTTTDTAALSSSPTCNCKPRKQSEPVAARRAVDHRAISAHRRKAHQRLGVD</sequence>
<dbReference type="SUPFAM" id="SSF90073">
    <property type="entry name" value="GCM domain"/>
    <property type="match status" value="1"/>
</dbReference>
<dbReference type="GO" id="GO:0003677">
    <property type="term" value="F:DNA binding"/>
    <property type="evidence" value="ECO:0007669"/>
    <property type="project" value="InterPro"/>
</dbReference>
<gene>
    <name evidence="13" type="ORF">BDP27DRAFT_1431055</name>
</gene>
<evidence type="ECO:0000256" key="10">
    <source>
        <dbReference type="ARBA" id="ARBA00023180"/>
    </source>
</evidence>
<dbReference type="GO" id="GO:0005576">
    <property type="term" value="C:extracellular region"/>
    <property type="evidence" value="ECO:0007669"/>
    <property type="project" value="UniProtKB-SubCell"/>
</dbReference>
<evidence type="ECO:0000256" key="4">
    <source>
        <dbReference type="ARBA" id="ARBA00022723"/>
    </source>
</evidence>
<dbReference type="InterPro" id="IPR054497">
    <property type="entry name" value="LPMO_AA14"/>
</dbReference>
<evidence type="ECO:0008006" key="15">
    <source>
        <dbReference type="Google" id="ProtNLM"/>
    </source>
</evidence>
<feature type="region of interest" description="Disordered" evidence="12">
    <location>
        <begin position="687"/>
        <end position="823"/>
    </location>
</feature>
<evidence type="ECO:0000256" key="7">
    <source>
        <dbReference type="ARBA" id="ARBA00023008"/>
    </source>
</evidence>
<dbReference type="GO" id="GO:0006355">
    <property type="term" value="P:regulation of DNA-templated transcription"/>
    <property type="evidence" value="ECO:0007669"/>
    <property type="project" value="InterPro"/>
</dbReference>
<accession>A0A9P5PA89</accession>
<keyword evidence="3" id="KW-0964">Secreted</keyword>
<dbReference type="EMBL" id="JADNRY010000287">
    <property type="protein sequence ID" value="KAF9059636.1"/>
    <property type="molecule type" value="Genomic_DNA"/>
</dbReference>
<keyword evidence="6" id="KW-0560">Oxidoreductase</keyword>
<keyword evidence="5" id="KW-0732">Signal</keyword>
<name>A0A9P5PA89_9AGAR</name>
<dbReference type="GO" id="GO:0004497">
    <property type="term" value="F:monooxygenase activity"/>
    <property type="evidence" value="ECO:0007669"/>
    <property type="project" value="UniProtKB-KW"/>
</dbReference>
<dbReference type="Proteomes" id="UP000772434">
    <property type="component" value="Unassembled WGS sequence"/>
</dbReference>
<proteinExistence type="inferred from homology"/>
<comment type="subcellular location">
    <subcellularLocation>
        <location evidence="2">Secreted</location>
    </subcellularLocation>
</comment>
<dbReference type="GO" id="GO:0046872">
    <property type="term" value="F:metal ion binding"/>
    <property type="evidence" value="ECO:0007669"/>
    <property type="project" value="UniProtKB-KW"/>
</dbReference>
<keyword evidence="7" id="KW-0186">Copper</keyword>
<dbReference type="AlphaFoldDB" id="A0A9P5PA89"/>
<feature type="region of interest" description="Disordered" evidence="12">
    <location>
        <begin position="135"/>
        <end position="159"/>
    </location>
</feature>
<keyword evidence="10" id="KW-0325">Glycoprotein</keyword>
<evidence type="ECO:0000256" key="8">
    <source>
        <dbReference type="ARBA" id="ARBA00023033"/>
    </source>
</evidence>
<reference evidence="13" key="1">
    <citation type="submission" date="2020-11" db="EMBL/GenBank/DDBJ databases">
        <authorList>
            <consortium name="DOE Joint Genome Institute"/>
            <person name="Ahrendt S."/>
            <person name="Riley R."/>
            <person name="Andreopoulos W."/>
            <person name="Labutti K."/>
            <person name="Pangilinan J."/>
            <person name="Ruiz-Duenas F.J."/>
            <person name="Barrasa J.M."/>
            <person name="Sanchez-Garcia M."/>
            <person name="Camarero S."/>
            <person name="Miyauchi S."/>
            <person name="Serrano A."/>
            <person name="Linde D."/>
            <person name="Babiker R."/>
            <person name="Drula E."/>
            <person name="Ayuso-Fernandez I."/>
            <person name="Pacheco R."/>
            <person name="Padilla G."/>
            <person name="Ferreira P."/>
            <person name="Barriuso J."/>
            <person name="Kellner H."/>
            <person name="Castanera R."/>
            <person name="Alfaro M."/>
            <person name="Ramirez L."/>
            <person name="Pisabarro A.G."/>
            <person name="Kuo A."/>
            <person name="Tritt A."/>
            <person name="Lipzen A."/>
            <person name="He G."/>
            <person name="Yan M."/>
            <person name="Ng V."/>
            <person name="Cullen D."/>
            <person name="Martin F."/>
            <person name="Rosso M.-N."/>
            <person name="Henrissat B."/>
            <person name="Hibbett D."/>
            <person name="Martinez A.T."/>
            <person name="Grigoriev I.V."/>
        </authorList>
    </citation>
    <scope>NUCLEOTIDE SEQUENCE</scope>
    <source>
        <strain evidence="13">AH 40177</strain>
    </source>
</reference>
<evidence type="ECO:0000256" key="3">
    <source>
        <dbReference type="ARBA" id="ARBA00022525"/>
    </source>
</evidence>
<comment type="cofactor">
    <cofactor evidence="1">
        <name>Cu(2+)</name>
        <dbReference type="ChEBI" id="CHEBI:29036"/>
    </cofactor>
</comment>
<keyword evidence="8" id="KW-0503">Monooxygenase</keyword>
<evidence type="ECO:0000256" key="9">
    <source>
        <dbReference type="ARBA" id="ARBA00023157"/>
    </source>
</evidence>
<evidence type="ECO:0000256" key="5">
    <source>
        <dbReference type="ARBA" id="ARBA00022729"/>
    </source>
</evidence>
<evidence type="ECO:0000256" key="11">
    <source>
        <dbReference type="ARBA" id="ARBA00046340"/>
    </source>
</evidence>
<keyword evidence="14" id="KW-1185">Reference proteome</keyword>
<dbReference type="OrthoDB" id="3046685at2759"/>
<evidence type="ECO:0000256" key="2">
    <source>
        <dbReference type="ARBA" id="ARBA00004613"/>
    </source>
</evidence>
<keyword evidence="9" id="KW-1015">Disulfide bond</keyword>
<evidence type="ECO:0000256" key="12">
    <source>
        <dbReference type="SAM" id="MobiDB-lite"/>
    </source>
</evidence>
<dbReference type="InterPro" id="IPR036115">
    <property type="entry name" value="GCM_dom_sf"/>
</dbReference>
<evidence type="ECO:0000256" key="1">
    <source>
        <dbReference type="ARBA" id="ARBA00001973"/>
    </source>
</evidence>
<dbReference type="Pfam" id="PF22810">
    <property type="entry name" value="LPMO_AA14"/>
    <property type="match status" value="1"/>
</dbReference>
<comment type="caution">
    <text evidence="13">The sequence shown here is derived from an EMBL/GenBank/DDBJ whole genome shotgun (WGS) entry which is preliminary data.</text>
</comment>
<evidence type="ECO:0000313" key="13">
    <source>
        <dbReference type="EMBL" id="KAF9059636.1"/>
    </source>
</evidence>
<evidence type="ECO:0000256" key="6">
    <source>
        <dbReference type="ARBA" id="ARBA00023002"/>
    </source>
</evidence>
<evidence type="ECO:0000313" key="14">
    <source>
        <dbReference type="Proteomes" id="UP000772434"/>
    </source>
</evidence>
<organism evidence="13 14">
    <name type="scientific">Rhodocollybia butyracea</name>
    <dbReference type="NCBI Taxonomy" id="206335"/>
    <lineage>
        <taxon>Eukaryota</taxon>
        <taxon>Fungi</taxon>
        <taxon>Dikarya</taxon>
        <taxon>Basidiomycota</taxon>
        <taxon>Agaricomycotina</taxon>
        <taxon>Agaricomycetes</taxon>
        <taxon>Agaricomycetidae</taxon>
        <taxon>Agaricales</taxon>
        <taxon>Marasmiineae</taxon>
        <taxon>Omphalotaceae</taxon>
        <taxon>Rhodocollybia</taxon>
    </lineage>
</organism>
<protein>
    <recommendedName>
        <fullName evidence="15">GCM domain-containing protein</fullName>
    </recommendedName>
</protein>
<comment type="similarity">
    <text evidence="11">Belongs to the polysaccharide monooxygenase AA14 family.</text>
</comment>
<keyword evidence="4" id="KW-0479">Metal-binding</keyword>
<feature type="compositionally biased region" description="Low complexity" evidence="12">
    <location>
        <begin position="691"/>
        <end position="804"/>
    </location>
</feature>